<keyword evidence="4" id="KW-1185">Reference proteome</keyword>
<evidence type="ECO:0000313" key="3">
    <source>
        <dbReference type="EMBL" id="KII73214.1"/>
    </source>
</evidence>
<feature type="compositionally biased region" description="Basic and acidic residues" evidence="1">
    <location>
        <begin position="83"/>
        <end position="99"/>
    </location>
</feature>
<reference evidence="3 4" key="1">
    <citation type="journal article" date="2014" name="Genome Biol. Evol.">
        <title>The genome of the myxosporean Thelohanellus kitauei shows adaptations to nutrient acquisition within its fish host.</title>
        <authorList>
            <person name="Yang Y."/>
            <person name="Xiong J."/>
            <person name="Zhou Z."/>
            <person name="Huo F."/>
            <person name="Miao W."/>
            <person name="Ran C."/>
            <person name="Liu Y."/>
            <person name="Zhang J."/>
            <person name="Feng J."/>
            <person name="Wang M."/>
            <person name="Wang M."/>
            <person name="Wang L."/>
            <person name="Yao B."/>
        </authorList>
    </citation>
    <scope>NUCLEOTIDE SEQUENCE [LARGE SCALE GENOMIC DNA]</scope>
    <source>
        <strain evidence="3">Wuqing</strain>
    </source>
</reference>
<feature type="compositionally biased region" description="Basic and acidic residues" evidence="1">
    <location>
        <begin position="28"/>
        <end position="70"/>
    </location>
</feature>
<feature type="chain" id="PRO_5002151067" evidence="2">
    <location>
        <begin position="18"/>
        <end position="211"/>
    </location>
</feature>
<feature type="region of interest" description="Disordered" evidence="1">
    <location>
        <begin position="136"/>
        <end position="171"/>
    </location>
</feature>
<protein>
    <submittedName>
        <fullName evidence="3">Uncharacterized protein</fullName>
    </submittedName>
</protein>
<evidence type="ECO:0000313" key="4">
    <source>
        <dbReference type="Proteomes" id="UP000031668"/>
    </source>
</evidence>
<keyword evidence="2" id="KW-0732">Signal</keyword>
<evidence type="ECO:0000256" key="1">
    <source>
        <dbReference type="SAM" id="MobiDB-lite"/>
    </source>
</evidence>
<organism evidence="3 4">
    <name type="scientific">Thelohanellus kitauei</name>
    <name type="common">Myxosporean</name>
    <dbReference type="NCBI Taxonomy" id="669202"/>
    <lineage>
        <taxon>Eukaryota</taxon>
        <taxon>Metazoa</taxon>
        <taxon>Cnidaria</taxon>
        <taxon>Myxozoa</taxon>
        <taxon>Myxosporea</taxon>
        <taxon>Bivalvulida</taxon>
        <taxon>Platysporina</taxon>
        <taxon>Myxobolidae</taxon>
        <taxon>Thelohanellus</taxon>
    </lineage>
</organism>
<accession>A0A0C2J618</accession>
<feature type="signal peptide" evidence="2">
    <location>
        <begin position="1"/>
        <end position="17"/>
    </location>
</feature>
<comment type="caution">
    <text evidence="3">The sequence shown here is derived from an EMBL/GenBank/DDBJ whole genome shotgun (WGS) entry which is preliminary data.</text>
</comment>
<gene>
    <name evidence="3" type="ORF">RF11_09802</name>
</gene>
<sequence length="211" mass="24381">MILSYILIAVLTKTYFSSEVPIPEIQSEEPHSKGHEHEITDEKYDDNSDKNKEEKFEESSDHPKLIEVENKPGYYAPSSHSLDSPDKTDSSKDDVATDSKDISEKYQDLGALVAEFYRRSLQTAMENYFPRLRKSLESSEENEEEHDHRDSPHTGRPVYVHPRSPSGELKDRIGENERGLFIKLKIFEFVSILLANVFTFAMRICEMFKES</sequence>
<dbReference type="EMBL" id="JWZT01000923">
    <property type="protein sequence ID" value="KII73214.1"/>
    <property type="molecule type" value="Genomic_DNA"/>
</dbReference>
<dbReference type="AlphaFoldDB" id="A0A0C2J618"/>
<dbReference type="Proteomes" id="UP000031668">
    <property type="component" value="Unassembled WGS sequence"/>
</dbReference>
<proteinExistence type="predicted"/>
<feature type="region of interest" description="Disordered" evidence="1">
    <location>
        <begin position="26"/>
        <end position="99"/>
    </location>
</feature>
<name>A0A0C2J618_THEKT</name>
<evidence type="ECO:0000256" key="2">
    <source>
        <dbReference type="SAM" id="SignalP"/>
    </source>
</evidence>